<keyword evidence="2" id="KW-0732">Signal</keyword>
<evidence type="ECO:0000256" key="1">
    <source>
        <dbReference type="SAM" id="MobiDB-lite"/>
    </source>
</evidence>
<dbReference type="EMBL" id="SJPJ01000001">
    <property type="protein sequence ID" value="TWT81232.1"/>
    <property type="molecule type" value="Genomic_DNA"/>
</dbReference>
<organism evidence="3 4">
    <name type="scientific">Novipirellula herctigrandis</name>
    <dbReference type="NCBI Taxonomy" id="2527986"/>
    <lineage>
        <taxon>Bacteria</taxon>
        <taxon>Pseudomonadati</taxon>
        <taxon>Planctomycetota</taxon>
        <taxon>Planctomycetia</taxon>
        <taxon>Pirellulales</taxon>
        <taxon>Pirellulaceae</taxon>
        <taxon>Novipirellula</taxon>
    </lineage>
</organism>
<dbReference type="Proteomes" id="UP000315010">
    <property type="component" value="Unassembled WGS sequence"/>
</dbReference>
<sequence precursor="true">MNTDRIPSLCSPIGLLCHLVLIGLAAANVAAQDAAEASIENVSAERPISPAVTDTVLKPESASLPYEQPWDFLPYRVLVWVVSSDPMIDAKLIEKDLRLYLNRDFYSVWRMNVVDAPASVATAARRNIAKLSFQEISASDPVIAVKRDHPDAVRLRVAKNVGEMCQTVLATSGEIEEVLKRAKQIGNESIDGIASKLTPVDGDAMVVLDKWKDPSTEAILVSRGMTAELHDPEPKLIAIPQSGLVTDAIKSYDKIFIVRIDNEVAPFTVSAIEFDTLMQHFGTVATQSSMKITEIPTSIGVAVTEAFGPVVRIEEAGMRNARGLIRAAGLVLDPESPAMIRVGDVLEPMTRKNDRNGKPITVGPIDWAYLLVKEREQSQLEMDYLAGRAGGLQGRKNKRTFRTAIRVRPVADTTLLRLHAQGDADFPLIGYEIYDKNLETGDMSFVGRTDWNGRLDVPKSDASPLRLMYVKNGGAILARLPMVPGLTEKEIADLTGDDMRLQAEAYIHGVQNAIIDLVAIRQLFAARIRARLHAGEMKEAEDLLNELRDQPTNERLADDMGKKQTVFLKVLGTRNVGQRRKIDQMFTITRELLSKHINPALLRDLGEDVITARNNNGRLPEKQLTAEEKEKQVVDTTSSP</sequence>
<proteinExistence type="predicted"/>
<dbReference type="OrthoDB" id="240747at2"/>
<reference evidence="3 4" key="1">
    <citation type="submission" date="2019-02" db="EMBL/GenBank/DDBJ databases">
        <title>Deep-cultivation of Planctomycetes and their phenomic and genomic characterization uncovers novel biology.</title>
        <authorList>
            <person name="Wiegand S."/>
            <person name="Jogler M."/>
            <person name="Boedeker C."/>
            <person name="Pinto D."/>
            <person name="Vollmers J."/>
            <person name="Rivas-Marin E."/>
            <person name="Kohn T."/>
            <person name="Peeters S.H."/>
            <person name="Heuer A."/>
            <person name="Rast P."/>
            <person name="Oberbeckmann S."/>
            <person name="Bunk B."/>
            <person name="Jeske O."/>
            <person name="Meyerdierks A."/>
            <person name="Storesund J.E."/>
            <person name="Kallscheuer N."/>
            <person name="Luecker S."/>
            <person name="Lage O.M."/>
            <person name="Pohl T."/>
            <person name="Merkel B.J."/>
            <person name="Hornburger P."/>
            <person name="Mueller R.-W."/>
            <person name="Bruemmer F."/>
            <person name="Labrenz M."/>
            <person name="Spormann A.M."/>
            <person name="Op Den Camp H."/>
            <person name="Overmann J."/>
            <person name="Amann R."/>
            <person name="Jetten M.S.M."/>
            <person name="Mascher T."/>
            <person name="Medema M.H."/>
            <person name="Devos D.P."/>
            <person name="Kaster A.-K."/>
            <person name="Ovreas L."/>
            <person name="Rohde M."/>
            <person name="Galperin M.Y."/>
            <person name="Jogler C."/>
        </authorList>
    </citation>
    <scope>NUCLEOTIDE SEQUENCE [LARGE SCALE GENOMIC DNA]</scope>
    <source>
        <strain evidence="3 4">CA13</strain>
    </source>
</reference>
<gene>
    <name evidence="3" type="ORF">CA13_26820</name>
</gene>
<evidence type="ECO:0000313" key="3">
    <source>
        <dbReference type="EMBL" id="TWT81232.1"/>
    </source>
</evidence>
<feature type="region of interest" description="Disordered" evidence="1">
    <location>
        <begin position="616"/>
        <end position="640"/>
    </location>
</feature>
<evidence type="ECO:0000256" key="2">
    <source>
        <dbReference type="SAM" id="SignalP"/>
    </source>
</evidence>
<accession>A0A5C5Z1H1</accession>
<dbReference type="RefSeq" id="WP_146397043.1">
    <property type="nucleotide sequence ID" value="NZ_SJPJ01000001.1"/>
</dbReference>
<evidence type="ECO:0000313" key="4">
    <source>
        <dbReference type="Proteomes" id="UP000315010"/>
    </source>
</evidence>
<feature type="chain" id="PRO_5022785997" evidence="2">
    <location>
        <begin position="31"/>
        <end position="640"/>
    </location>
</feature>
<feature type="signal peptide" evidence="2">
    <location>
        <begin position="1"/>
        <end position="30"/>
    </location>
</feature>
<feature type="compositionally biased region" description="Basic and acidic residues" evidence="1">
    <location>
        <begin position="619"/>
        <end position="633"/>
    </location>
</feature>
<name>A0A5C5Z1H1_9BACT</name>
<dbReference type="AlphaFoldDB" id="A0A5C5Z1H1"/>
<protein>
    <submittedName>
        <fullName evidence="3">Uncharacterized protein</fullName>
    </submittedName>
</protein>
<comment type="caution">
    <text evidence="3">The sequence shown here is derived from an EMBL/GenBank/DDBJ whole genome shotgun (WGS) entry which is preliminary data.</text>
</comment>
<keyword evidence="4" id="KW-1185">Reference proteome</keyword>